<accession>A0AA39D098</accession>
<dbReference type="PANTHER" id="PTHR21310:SF55">
    <property type="entry name" value="AMINOGLYCOSIDE PHOSPHOTRANSFERASE DOMAIN-CONTAINING PROTEIN"/>
    <property type="match status" value="1"/>
</dbReference>
<proteinExistence type="predicted"/>
<dbReference type="EMBL" id="JAPDRN010000027">
    <property type="protein sequence ID" value="KAJ9636933.1"/>
    <property type="molecule type" value="Genomic_DNA"/>
</dbReference>
<feature type="domain" description="Aminoglycoside phosphotransferase" evidence="1">
    <location>
        <begin position="71"/>
        <end position="257"/>
    </location>
</feature>
<dbReference type="Proteomes" id="UP001172681">
    <property type="component" value="Unassembled WGS sequence"/>
</dbReference>
<dbReference type="Gene3D" id="3.90.1200.10">
    <property type="match status" value="1"/>
</dbReference>
<dbReference type="InterPro" id="IPR051678">
    <property type="entry name" value="AGP_Transferase"/>
</dbReference>
<dbReference type="AlphaFoldDB" id="A0AA39D098"/>
<reference evidence="2" key="1">
    <citation type="submission" date="2022-10" db="EMBL/GenBank/DDBJ databases">
        <title>Culturing micro-colonial fungi from biological soil crusts in the Mojave desert and describing Neophaeococcomyces mojavensis, and introducing the new genera and species Taxawa tesnikishii.</title>
        <authorList>
            <person name="Kurbessoian T."/>
            <person name="Stajich J.E."/>
        </authorList>
    </citation>
    <scope>NUCLEOTIDE SEQUENCE</scope>
    <source>
        <strain evidence="2">TK_35</strain>
    </source>
</reference>
<evidence type="ECO:0000259" key="1">
    <source>
        <dbReference type="Pfam" id="PF01636"/>
    </source>
</evidence>
<evidence type="ECO:0000313" key="3">
    <source>
        <dbReference type="Proteomes" id="UP001172681"/>
    </source>
</evidence>
<comment type="caution">
    <text evidence="2">The sequence shown here is derived from an EMBL/GenBank/DDBJ whole genome shotgun (WGS) entry which is preliminary data.</text>
</comment>
<dbReference type="PANTHER" id="PTHR21310">
    <property type="entry name" value="AMINOGLYCOSIDE PHOSPHOTRANSFERASE-RELATED-RELATED"/>
    <property type="match status" value="1"/>
</dbReference>
<organism evidence="2 3">
    <name type="scientific">Knufia peltigerae</name>
    <dbReference type="NCBI Taxonomy" id="1002370"/>
    <lineage>
        <taxon>Eukaryota</taxon>
        <taxon>Fungi</taxon>
        <taxon>Dikarya</taxon>
        <taxon>Ascomycota</taxon>
        <taxon>Pezizomycotina</taxon>
        <taxon>Eurotiomycetes</taxon>
        <taxon>Chaetothyriomycetidae</taxon>
        <taxon>Chaetothyriales</taxon>
        <taxon>Trichomeriaceae</taxon>
        <taxon>Knufia</taxon>
    </lineage>
</organism>
<dbReference type="Pfam" id="PF01636">
    <property type="entry name" value="APH"/>
    <property type="match status" value="1"/>
</dbReference>
<dbReference type="InterPro" id="IPR011009">
    <property type="entry name" value="Kinase-like_dom_sf"/>
</dbReference>
<dbReference type="SUPFAM" id="SSF56112">
    <property type="entry name" value="Protein kinase-like (PK-like)"/>
    <property type="match status" value="1"/>
</dbReference>
<evidence type="ECO:0000313" key="2">
    <source>
        <dbReference type="EMBL" id="KAJ9636933.1"/>
    </source>
</evidence>
<protein>
    <recommendedName>
        <fullName evidence="1">Aminoglycoside phosphotransferase domain-containing protein</fullName>
    </recommendedName>
</protein>
<sequence>MASENIPYLSSHRDIQHRGTEHLAINNNFLRRSLALLALKTTARFYDQMGSCVPISKKKLIKMGPFVHLTEAATMKFVTEHTSIPVPKVFCSFVHKNIAYLVMERYQGDELPTAWKKLSERSRHKVFDQLKRMLQELRALKPPHSTKVQSSVGGSLRDSRLPRSCPRFGPFDTIQEFHLWLRDGLQPSQIKGRDNDPDWQEIQDMATEQDGPWPPPVFTHGDLNPFNILLRGDQVVGLIDWEMSGWYPNYWEYTSEWLTSEHTRTEWRDSIHWFLDPFPRELKMEATRQKWWGE</sequence>
<dbReference type="InterPro" id="IPR002575">
    <property type="entry name" value="Aminoglycoside_PTrfase"/>
</dbReference>
<dbReference type="CDD" id="cd05120">
    <property type="entry name" value="APH_ChoK_like"/>
    <property type="match status" value="1"/>
</dbReference>
<name>A0AA39D098_9EURO</name>
<gene>
    <name evidence="2" type="ORF">H2204_005079</name>
</gene>
<keyword evidence="3" id="KW-1185">Reference proteome</keyword>